<feature type="binding site" evidence="15">
    <location>
        <position position="143"/>
    </location>
    <ligand>
        <name>S-adenosyl-L-methionine</name>
        <dbReference type="ChEBI" id="CHEBI:59789"/>
        <label>1</label>
    </ligand>
</feature>
<feature type="binding site" evidence="15">
    <location>
        <position position="54"/>
    </location>
    <ligand>
        <name>S-adenosyl-L-methionine</name>
        <dbReference type="ChEBI" id="CHEBI:59789"/>
        <label>1</label>
    </ligand>
</feature>
<evidence type="ECO:0000256" key="6">
    <source>
        <dbReference type="ARBA" id="ARBA00022490"/>
    </source>
</evidence>
<evidence type="ECO:0000256" key="14">
    <source>
        <dbReference type="PIRNR" id="PIRNR000167"/>
    </source>
</evidence>
<keyword evidence="19" id="KW-1185">Reference proteome</keyword>
<dbReference type="SFLD" id="SFLDS00029">
    <property type="entry name" value="Radical_SAM"/>
    <property type="match status" value="1"/>
</dbReference>
<keyword evidence="8 14" id="KW-0479">Metal-binding</keyword>
<feature type="binding site" evidence="15">
    <location>
        <position position="182"/>
    </location>
    <ligand>
        <name>S-adenosyl-L-methionine</name>
        <dbReference type="ChEBI" id="CHEBI:59789"/>
        <label>2</label>
    </ligand>
</feature>
<feature type="binding site" evidence="15">
    <location>
        <begin position="66"/>
        <end position="68"/>
    </location>
    <ligand>
        <name>S-adenosyl-L-methionine</name>
        <dbReference type="ChEBI" id="CHEBI:59789"/>
        <label>2</label>
    </ligand>
</feature>
<keyword evidence="9 14" id="KW-0560">Oxidoreductase</keyword>
<evidence type="ECO:0000256" key="13">
    <source>
        <dbReference type="ARBA" id="ARBA00048321"/>
    </source>
</evidence>
<name>A0A7X6BDC7_9SPHN</name>
<keyword evidence="10 14" id="KW-0408">Iron</keyword>
<evidence type="ECO:0000256" key="10">
    <source>
        <dbReference type="ARBA" id="ARBA00023004"/>
    </source>
</evidence>
<dbReference type="GO" id="GO:0005737">
    <property type="term" value="C:cytoplasm"/>
    <property type="evidence" value="ECO:0007669"/>
    <property type="project" value="UniProtKB-SubCell"/>
</dbReference>
<keyword evidence="5 14" id="KW-0004">4Fe-4S</keyword>
<accession>A0A7X6BDC7</accession>
<evidence type="ECO:0000256" key="7">
    <source>
        <dbReference type="ARBA" id="ARBA00022691"/>
    </source>
</evidence>
<dbReference type="GO" id="GO:0006782">
    <property type="term" value="P:protoporphyrinogen IX biosynthetic process"/>
    <property type="evidence" value="ECO:0007669"/>
    <property type="project" value="UniProtKB-UniPathway"/>
</dbReference>
<dbReference type="InterPro" id="IPR004558">
    <property type="entry name" value="Coprogen_oxidase_HemN"/>
</dbReference>
<evidence type="ECO:0000313" key="19">
    <source>
        <dbReference type="Proteomes" id="UP000531251"/>
    </source>
</evidence>
<dbReference type="PROSITE" id="PS51918">
    <property type="entry name" value="RADICAL_SAM"/>
    <property type="match status" value="1"/>
</dbReference>
<dbReference type="PANTHER" id="PTHR13932:SF6">
    <property type="entry name" value="OXYGEN-INDEPENDENT COPROPORPHYRINOGEN III OXIDASE"/>
    <property type="match status" value="1"/>
</dbReference>
<keyword evidence="12 14" id="KW-0627">Porphyrin biosynthesis</keyword>
<feature type="binding site" evidence="15">
    <location>
        <position position="111"/>
    </location>
    <ligand>
        <name>S-adenosyl-L-methionine</name>
        <dbReference type="ChEBI" id="CHEBI:59789"/>
        <label>1</label>
    </ligand>
</feature>
<evidence type="ECO:0000256" key="8">
    <source>
        <dbReference type="ARBA" id="ARBA00022723"/>
    </source>
</evidence>
<dbReference type="EMBL" id="JAATJB010000008">
    <property type="protein sequence ID" value="NJB98493.1"/>
    <property type="molecule type" value="Genomic_DNA"/>
</dbReference>
<dbReference type="PANTHER" id="PTHR13932">
    <property type="entry name" value="COPROPORPHYRINIGEN III OXIDASE"/>
    <property type="match status" value="1"/>
</dbReference>
<evidence type="ECO:0000256" key="4">
    <source>
        <dbReference type="ARBA" id="ARBA00011245"/>
    </source>
</evidence>
<dbReference type="GO" id="GO:0046872">
    <property type="term" value="F:metal ion binding"/>
    <property type="evidence" value="ECO:0007669"/>
    <property type="project" value="UniProtKB-KW"/>
</dbReference>
<dbReference type="EC" id="1.3.98.3" evidence="14"/>
<dbReference type="CDD" id="cd01335">
    <property type="entry name" value="Radical_SAM"/>
    <property type="match status" value="1"/>
</dbReference>
<dbReference type="PIRSF" id="PIRSF000167">
    <property type="entry name" value="HemN"/>
    <property type="match status" value="1"/>
</dbReference>
<comment type="caution">
    <text evidence="18">The sequence shown here is derived from an EMBL/GenBank/DDBJ whole genome shotgun (WGS) entry which is preliminary data.</text>
</comment>
<dbReference type="Pfam" id="PF04055">
    <property type="entry name" value="Radical_SAM"/>
    <property type="match status" value="1"/>
</dbReference>
<organism evidence="18 19">
    <name type="scientific">Sphingomonas trueperi</name>
    <dbReference type="NCBI Taxonomy" id="53317"/>
    <lineage>
        <taxon>Bacteria</taxon>
        <taxon>Pseudomonadati</taxon>
        <taxon>Pseudomonadota</taxon>
        <taxon>Alphaproteobacteria</taxon>
        <taxon>Sphingomonadales</taxon>
        <taxon>Sphingomonadaceae</taxon>
        <taxon>Sphingomonas</taxon>
    </lineage>
</organism>
<reference evidence="18 19" key="1">
    <citation type="submission" date="2020-03" db="EMBL/GenBank/DDBJ databases">
        <title>Genomic Encyclopedia of Type Strains, Phase IV (KMG-IV): sequencing the most valuable type-strain genomes for metagenomic binning, comparative biology and taxonomic classification.</title>
        <authorList>
            <person name="Goeker M."/>
        </authorList>
    </citation>
    <scope>NUCLEOTIDE SEQUENCE [LARGE SCALE GENOMIC DNA]</scope>
    <source>
        <strain evidence="18 19">DSM 7225</strain>
    </source>
</reference>
<evidence type="ECO:0000256" key="16">
    <source>
        <dbReference type="PIRSR" id="PIRSR000167-2"/>
    </source>
</evidence>
<keyword evidence="6 14" id="KW-0963">Cytoplasm</keyword>
<feature type="binding site" evidence="15">
    <location>
        <position position="170"/>
    </location>
    <ligand>
        <name>S-adenosyl-L-methionine</name>
        <dbReference type="ChEBI" id="CHEBI:59789"/>
        <label>2</label>
    </ligand>
</feature>
<dbReference type="InterPro" id="IPR034505">
    <property type="entry name" value="Coproporphyrinogen-III_oxidase"/>
</dbReference>
<gene>
    <name evidence="18" type="ORF">GGR89_002825</name>
</gene>
<proteinExistence type="inferred from homology"/>
<comment type="subcellular location">
    <subcellularLocation>
        <location evidence="1 14">Cytoplasm</location>
    </subcellularLocation>
</comment>
<dbReference type="SMART" id="SM00729">
    <property type="entry name" value="Elp3"/>
    <property type="match status" value="1"/>
</dbReference>
<dbReference type="Proteomes" id="UP000531251">
    <property type="component" value="Unassembled WGS sequence"/>
</dbReference>
<dbReference type="AlphaFoldDB" id="A0A7X6BDC7"/>
<keyword evidence="7 14" id="KW-0949">S-adenosyl-L-methionine</keyword>
<keyword evidence="11 14" id="KW-0411">Iron-sulfur</keyword>
<dbReference type="GO" id="GO:0051989">
    <property type="term" value="F:coproporphyrinogen dehydrogenase activity"/>
    <property type="evidence" value="ECO:0007669"/>
    <property type="project" value="UniProtKB-EC"/>
</dbReference>
<dbReference type="InterPro" id="IPR013785">
    <property type="entry name" value="Aldolase_TIM"/>
</dbReference>
<feature type="binding site" evidence="16">
    <location>
        <position position="60"/>
    </location>
    <ligand>
        <name>[4Fe-4S] cluster</name>
        <dbReference type="ChEBI" id="CHEBI:49883"/>
        <note>4Fe-4S-S-AdoMet</note>
    </ligand>
</feature>
<feature type="binding site" evidence="15">
    <location>
        <position position="327"/>
    </location>
    <ligand>
        <name>S-adenosyl-L-methionine</name>
        <dbReference type="ChEBI" id="CHEBI:59789"/>
        <label>1</label>
    </ligand>
</feature>
<evidence type="ECO:0000256" key="15">
    <source>
        <dbReference type="PIRSR" id="PIRSR000167-1"/>
    </source>
</evidence>
<feature type="binding site" evidence="15">
    <location>
        <position position="241"/>
    </location>
    <ligand>
        <name>S-adenosyl-L-methionine</name>
        <dbReference type="ChEBI" id="CHEBI:59789"/>
        <label>2</label>
    </ligand>
</feature>
<dbReference type="SUPFAM" id="SSF102114">
    <property type="entry name" value="Radical SAM enzymes"/>
    <property type="match status" value="1"/>
</dbReference>
<dbReference type="InterPro" id="IPR006638">
    <property type="entry name" value="Elp3/MiaA/NifB-like_rSAM"/>
</dbReference>
<feature type="domain" description="Radical SAM core" evidence="17">
    <location>
        <begin position="45"/>
        <end position="278"/>
    </location>
</feature>
<evidence type="ECO:0000256" key="11">
    <source>
        <dbReference type="ARBA" id="ARBA00023014"/>
    </source>
</evidence>
<sequence>MRVGMWTYHPDLLATPVPRYTSYPTAAEFHDGVGPADMAAALDRVEADAELSLYLHIPFCHEICWYCGCNTGAANRTARLDAYLSRLSEEIEQVARRLGGRGRVGRIAFGGGSPNAITPQAFLRLVAQAKAAFGAGSPVLSVEVDPRGFDAAWAGALAEAGASRVSLGVQTFNPAIQAAIGRVQPRADIAITVDLLRHAGVESINFDLMYGLPGQTDQALAESIDDSVAMGADRLAVFGYAHVPHLIPRQRRIDATALPDAEARFAQAARAHEMLVGDGYAAIGFDHFAQPGDAIAVAAREGRLRRNFQGFTEDEAEVLIGLGASAISQFPDLLVQNEKNAGRWHMAISSGRFAAARGVRRSVDDQWRAAAIEELLCQGRADLGGIAGRAAIALRLARFAALDLVRWEGSVLLLAPEALPYARVIASALDGHRGPAATRFSSAV</sequence>
<dbReference type="UniPathway" id="UPA00251">
    <property type="reaction ID" value="UER00323"/>
</dbReference>
<dbReference type="GO" id="GO:0004109">
    <property type="term" value="F:coproporphyrinogen oxidase activity"/>
    <property type="evidence" value="ECO:0007669"/>
    <property type="project" value="InterPro"/>
</dbReference>
<comment type="subunit">
    <text evidence="4">Monomer.</text>
</comment>
<dbReference type="GO" id="GO:0051539">
    <property type="term" value="F:4 iron, 4 sulfur cluster binding"/>
    <property type="evidence" value="ECO:0007669"/>
    <property type="project" value="UniProtKB-KW"/>
</dbReference>
<dbReference type="NCBIfam" id="TIGR00538">
    <property type="entry name" value="hemN"/>
    <property type="match status" value="1"/>
</dbReference>
<feature type="binding site" evidence="16">
    <location>
        <position position="67"/>
    </location>
    <ligand>
        <name>[4Fe-4S] cluster</name>
        <dbReference type="ChEBI" id="CHEBI:49883"/>
        <note>4Fe-4S-S-AdoMet</note>
    </ligand>
</feature>
<evidence type="ECO:0000256" key="3">
    <source>
        <dbReference type="ARBA" id="ARBA00005493"/>
    </source>
</evidence>
<evidence type="ECO:0000256" key="2">
    <source>
        <dbReference type="ARBA" id="ARBA00004785"/>
    </source>
</evidence>
<dbReference type="SFLD" id="SFLDG01065">
    <property type="entry name" value="anaerobic_coproporphyrinogen-I"/>
    <property type="match status" value="1"/>
</dbReference>
<evidence type="ECO:0000256" key="12">
    <source>
        <dbReference type="ARBA" id="ARBA00023244"/>
    </source>
</evidence>
<protein>
    <recommendedName>
        <fullName evidence="14">Coproporphyrinogen-III oxidase</fullName>
        <ecNumber evidence="14">1.3.98.3</ecNumber>
    </recommendedName>
</protein>
<comment type="cofactor">
    <cofactor evidence="14 16">
        <name>[4Fe-4S] cluster</name>
        <dbReference type="ChEBI" id="CHEBI:49883"/>
    </cofactor>
    <text evidence="14 16">Binds 1 [4Fe-4S] cluster. The cluster is coordinated with 3 cysteines and an exchangeable S-adenosyl-L-methionine.</text>
</comment>
<dbReference type="Gene3D" id="1.10.10.920">
    <property type="match status" value="1"/>
</dbReference>
<dbReference type="InterPro" id="IPR007197">
    <property type="entry name" value="rSAM"/>
</dbReference>
<feature type="binding site" evidence="15">
    <location>
        <position position="207"/>
    </location>
    <ligand>
        <name>S-adenosyl-L-methionine</name>
        <dbReference type="ChEBI" id="CHEBI:59789"/>
        <label>2</label>
    </ligand>
</feature>
<evidence type="ECO:0000256" key="9">
    <source>
        <dbReference type="ARBA" id="ARBA00023002"/>
    </source>
</evidence>
<dbReference type="Gene3D" id="3.20.20.70">
    <property type="entry name" value="Aldolase class I"/>
    <property type="match status" value="1"/>
</dbReference>
<evidence type="ECO:0000256" key="5">
    <source>
        <dbReference type="ARBA" id="ARBA00022485"/>
    </source>
</evidence>
<evidence type="ECO:0000256" key="1">
    <source>
        <dbReference type="ARBA" id="ARBA00004496"/>
    </source>
</evidence>
<evidence type="ECO:0000313" key="18">
    <source>
        <dbReference type="EMBL" id="NJB98493.1"/>
    </source>
</evidence>
<comment type="pathway">
    <text evidence="2 14">Porphyrin-containing compound metabolism; protoporphyrin-IX biosynthesis; protoporphyrinogen-IX from coproporphyrinogen-III (AdoMet route): step 1/1.</text>
</comment>
<evidence type="ECO:0000259" key="17">
    <source>
        <dbReference type="PROSITE" id="PS51918"/>
    </source>
</evidence>
<comment type="catalytic activity">
    <reaction evidence="13 14">
        <text>coproporphyrinogen III + 2 S-adenosyl-L-methionine = protoporphyrinogen IX + 2 5'-deoxyadenosine + 2 L-methionine + 2 CO2</text>
        <dbReference type="Rhea" id="RHEA:15425"/>
        <dbReference type="ChEBI" id="CHEBI:16526"/>
        <dbReference type="ChEBI" id="CHEBI:17319"/>
        <dbReference type="ChEBI" id="CHEBI:57307"/>
        <dbReference type="ChEBI" id="CHEBI:57309"/>
        <dbReference type="ChEBI" id="CHEBI:57844"/>
        <dbReference type="ChEBI" id="CHEBI:59789"/>
        <dbReference type="EC" id="1.3.98.3"/>
    </reaction>
</comment>
<dbReference type="InterPro" id="IPR058240">
    <property type="entry name" value="rSAM_sf"/>
</dbReference>
<feature type="binding site" evidence="16">
    <location>
        <position position="64"/>
    </location>
    <ligand>
        <name>[4Fe-4S] cluster</name>
        <dbReference type="ChEBI" id="CHEBI:49883"/>
        <note>4Fe-4S-S-AdoMet</note>
    </ligand>
</feature>
<comment type="similarity">
    <text evidence="3 14">Belongs to the anaerobic coproporphyrinogen-III oxidase family.</text>
</comment>